<reference evidence="2" key="1">
    <citation type="submission" date="2024-03" db="EMBL/GenBank/DDBJ databases">
        <title>WGS assembly of Saponaria officinalis var. Norfolk2.</title>
        <authorList>
            <person name="Jenkins J."/>
            <person name="Shu S."/>
            <person name="Grimwood J."/>
            <person name="Barry K."/>
            <person name="Goodstein D."/>
            <person name="Schmutz J."/>
            <person name="Leebens-Mack J."/>
            <person name="Osbourn A."/>
        </authorList>
    </citation>
    <scope>NUCLEOTIDE SEQUENCE [LARGE SCALE GENOMIC DNA]</scope>
    <source>
        <strain evidence="2">JIC</strain>
    </source>
</reference>
<dbReference type="PANTHER" id="PTHR46578">
    <property type="entry name" value="ARM-REPEAT/TETRATRICOPEPTIDE REPEAT (TPR)-LIKE PROTEIN"/>
    <property type="match status" value="1"/>
</dbReference>
<comment type="caution">
    <text evidence="2">The sequence shown here is derived from an EMBL/GenBank/DDBJ whole genome shotgun (WGS) entry which is preliminary data.</text>
</comment>
<protein>
    <recommendedName>
        <fullName evidence="1">ARM repeat N-terminal plant domain-containing protein</fullName>
    </recommendedName>
</protein>
<dbReference type="InterPro" id="IPR058868">
    <property type="entry name" value="ARM_7"/>
</dbReference>
<organism evidence="2 3">
    <name type="scientific">Saponaria officinalis</name>
    <name type="common">Common soapwort</name>
    <name type="synonym">Lychnis saponaria</name>
    <dbReference type="NCBI Taxonomy" id="3572"/>
    <lineage>
        <taxon>Eukaryota</taxon>
        <taxon>Viridiplantae</taxon>
        <taxon>Streptophyta</taxon>
        <taxon>Embryophyta</taxon>
        <taxon>Tracheophyta</taxon>
        <taxon>Spermatophyta</taxon>
        <taxon>Magnoliopsida</taxon>
        <taxon>eudicotyledons</taxon>
        <taxon>Gunneridae</taxon>
        <taxon>Pentapetalae</taxon>
        <taxon>Caryophyllales</taxon>
        <taxon>Caryophyllaceae</taxon>
        <taxon>Caryophylleae</taxon>
        <taxon>Saponaria</taxon>
    </lineage>
</organism>
<dbReference type="InterPro" id="IPR011990">
    <property type="entry name" value="TPR-like_helical_dom_sf"/>
</dbReference>
<dbReference type="PANTHER" id="PTHR46578:SF1">
    <property type="entry name" value="ARM-REPEAT_TETRATRICOPEPTIDE REPEAT (TPR)-LIKE PROTEIN"/>
    <property type="match status" value="1"/>
</dbReference>
<gene>
    <name evidence="2" type="ORF">RND81_11G215000</name>
</gene>
<evidence type="ECO:0000313" key="2">
    <source>
        <dbReference type="EMBL" id="KAK9678490.1"/>
    </source>
</evidence>
<dbReference type="EMBL" id="JBDFQZ010000011">
    <property type="protein sequence ID" value="KAK9678490.1"/>
    <property type="molecule type" value="Genomic_DNA"/>
</dbReference>
<keyword evidence="3" id="KW-1185">Reference proteome</keyword>
<dbReference type="AlphaFoldDB" id="A0AAW1HR06"/>
<dbReference type="InterPro" id="IPR016024">
    <property type="entry name" value="ARM-type_fold"/>
</dbReference>
<dbReference type="SUPFAM" id="SSF48371">
    <property type="entry name" value="ARM repeat"/>
    <property type="match status" value="1"/>
</dbReference>
<proteinExistence type="predicted"/>
<dbReference type="InterPro" id="IPR011989">
    <property type="entry name" value="ARM-like"/>
</dbReference>
<dbReference type="Gene3D" id="1.25.10.10">
    <property type="entry name" value="Leucine-rich Repeat Variant"/>
    <property type="match status" value="1"/>
</dbReference>
<dbReference type="Proteomes" id="UP001443914">
    <property type="component" value="Unassembled WGS sequence"/>
</dbReference>
<dbReference type="Pfam" id="PF26524">
    <property type="entry name" value="ARM_7"/>
    <property type="match status" value="1"/>
</dbReference>
<accession>A0AAW1HR06</accession>
<sequence length="571" mass="65721">MNSQVQKPCTKPYCFFCVMNESNLLLRRTNLAKIFKTMAVRDDKEHVLVLCCLWNIAMNQPNDLEFPSLGIFHCMSKLILKGVHHKNWLLKDQNIYIPYYASHIIGSYTMNNPKLAKKAVFSDVIPPLLRLLRGDITWVEQRVAVRALGHLATYDVSFNKLIEYEGEIVKSCMNIASNCLKIVYNSFVQKNDVQRLKYHSDLLTRGVGGYEFEGKKAKEWASQLQCWSISLLICFVKRERCINLICNDQVFIKELSDMWGGLVNQKSPCGIGLLRSLCDSKIGRFSVASSKEAILGLCNISRSSNEWQYMAIETLLLIIKDQNTRYKVIDPIIFYLKDLVEVGKIKGGKKVGEKITQVLLQDYGMVKCGKVKLGENVERVMKEIWEVKVEKRKNEKLMSEKEILEGKNLATKMKKEGNKLFLGGDIEGSLVNYTNALVICPLRYKKERVVLYSNRAQCYLLLKDPKCAISDTTRAICLSTKNPHSKSLWRRSQAYDMLGLAKESLMDSLMFINCDNCTKSKRRRRFDVPYYVTRLISKQNRATWLFANVDSTSQYDRVEVVEDLEDRKQDL</sequence>
<evidence type="ECO:0000313" key="3">
    <source>
        <dbReference type="Proteomes" id="UP001443914"/>
    </source>
</evidence>
<dbReference type="Gene3D" id="1.25.40.10">
    <property type="entry name" value="Tetratricopeptide repeat domain"/>
    <property type="match status" value="1"/>
</dbReference>
<dbReference type="SUPFAM" id="SSF48452">
    <property type="entry name" value="TPR-like"/>
    <property type="match status" value="1"/>
</dbReference>
<evidence type="ECO:0000259" key="1">
    <source>
        <dbReference type="Pfam" id="PF26524"/>
    </source>
</evidence>
<feature type="domain" description="ARM repeat N-terminal plant" evidence="1">
    <location>
        <begin position="7"/>
        <end position="247"/>
    </location>
</feature>
<name>A0AAW1HR06_SAPOF</name>